<protein>
    <submittedName>
        <fullName evidence="1">Uncharacterized protein</fullName>
    </submittedName>
</protein>
<accession>A0A0R1JXY6</accession>
<evidence type="ECO:0000313" key="1">
    <source>
        <dbReference type="EMBL" id="KRK71783.1"/>
    </source>
</evidence>
<evidence type="ECO:0000313" key="2">
    <source>
        <dbReference type="Proteomes" id="UP000051804"/>
    </source>
</evidence>
<dbReference type="EMBL" id="AZDJ01000026">
    <property type="protein sequence ID" value="KRK71783.1"/>
    <property type="molecule type" value="Genomic_DNA"/>
</dbReference>
<dbReference type="STRING" id="1291734.FD02_GL002028"/>
<comment type="caution">
    <text evidence="1">The sequence shown here is derived from an EMBL/GenBank/DDBJ whole genome shotgun (WGS) entry which is preliminary data.</text>
</comment>
<dbReference type="PATRIC" id="fig|1291734.4.peg.2080"/>
<gene>
    <name evidence="1" type="ORF">FD02_GL002028</name>
</gene>
<keyword evidence="2" id="KW-1185">Reference proteome</keyword>
<sequence>MSTMKGGVAMAQQDKLIQRIWPGFSKSAGYAQLRQAGQPAAYLRHTAELVNDMMDAAVGADPKQWQTDDISGMLLDFLEMAAADDDADAQAIFEETYALMKALLSYLANQGEIGASPQGLTLLFTRFEREIDAAFGAGQAPGFIDWADDPQVAGLPQWQENRVLSLQEEFGEWFNGFVKLKGTAELVKHLGEVGLARALQNFVERAYDGYRKTPRSWSKHVIDAVYQDAQYHQVSGLSPAQWPWLGKALVAFIDYGSKHGFVTKRYAAQVIPWLKSGCQQLIATGLPESSPLAAALQAVIEAAVANGELDPDDPDAISAFEATLQDKLADFGMLDSKVSMIPELPHDPDKLAALVKDAGLVAELVDAFDTDSDFLDQHQKVVEGRRWDRDTAIANHDQALEVGVKLWLLQRDYPFPTAAEIADIVSTVTAFADVMYAQHITTIGAWSPQAFASYRRWLLGREDRETLALFVEIIRRTIAMLYDEATFSKDRARKLQLAIGATPTVDGQGHGQVISLDQGKRRLAKKQRR</sequence>
<organism evidence="1 2">
    <name type="scientific">Lacticaseibacillus nasuensis JCM 17158</name>
    <dbReference type="NCBI Taxonomy" id="1291734"/>
    <lineage>
        <taxon>Bacteria</taxon>
        <taxon>Bacillati</taxon>
        <taxon>Bacillota</taxon>
        <taxon>Bacilli</taxon>
        <taxon>Lactobacillales</taxon>
        <taxon>Lactobacillaceae</taxon>
        <taxon>Lacticaseibacillus</taxon>
    </lineage>
</organism>
<dbReference type="Proteomes" id="UP000051804">
    <property type="component" value="Unassembled WGS sequence"/>
</dbReference>
<dbReference type="AlphaFoldDB" id="A0A0R1JXY6"/>
<name>A0A0R1JXY6_9LACO</name>
<proteinExistence type="predicted"/>
<reference evidence="1 2" key="1">
    <citation type="journal article" date="2015" name="Genome Announc.">
        <title>Expanding the biotechnology potential of lactobacilli through comparative genomics of 213 strains and associated genera.</title>
        <authorList>
            <person name="Sun Z."/>
            <person name="Harris H.M."/>
            <person name="McCann A."/>
            <person name="Guo C."/>
            <person name="Argimon S."/>
            <person name="Zhang W."/>
            <person name="Yang X."/>
            <person name="Jeffery I.B."/>
            <person name="Cooney J.C."/>
            <person name="Kagawa T.F."/>
            <person name="Liu W."/>
            <person name="Song Y."/>
            <person name="Salvetti E."/>
            <person name="Wrobel A."/>
            <person name="Rasinkangas P."/>
            <person name="Parkhill J."/>
            <person name="Rea M.C."/>
            <person name="O'Sullivan O."/>
            <person name="Ritari J."/>
            <person name="Douillard F.P."/>
            <person name="Paul Ross R."/>
            <person name="Yang R."/>
            <person name="Briner A.E."/>
            <person name="Felis G.E."/>
            <person name="de Vos W.M."/>
            <person name="Barrangou R."/>
            <person name="Klaenhammer T.R."/>
            <person name="Caufield P.W."/>
            <person name="Cui Y."/>
            <person name="Zhang H."/>
            <person name="O'Toole P.W."/>
        </authorList>
    </citation>
    <scope>NUCLEOTIDE SEQUENCE [LARGE SCALE GENOMIC DNA]</scope>
    <source>
        <strain evidence="1 2">JCM 17158</strain>
    </source>
</reference>